<dbReference type="EMBL" id="CP014873">
    <property type="protein sequence ID" value="ANK61422.1"/>
    <property type="molecule type" value="Genomic_DNA"/>
</dbReference>
<feature type="domain" description="MBG" evidence="1">
    <location>
        <begin position="1053"/>
        <end position="1152"/>
    </location>
</feature>
<evidence type="ECO:0008006" key="5">
    <source>
        <dbReference type="Google" id="ProtNLM"/>
    </source>
</evidence>
<protein>
    <recommendedName>
        <fullName evidence="5">Gram-positive cocci surface proteins LPxTG domain-containing protein</fullName>
    </recommendedName>
</protein>
<evidence type="ECO:0000313" key="4">
    <source>
        <dbReference type="Proteomes" id="UP000078582"/>
    </source>
</evidence>
<feature type="domain" description="MBG" evidence="1">
    <location>
        <begin position="422"/>
        <end position="519"/>
    </location>
</feature>
<sequence length="1501" mass="155639">MTLDASGNTIDPTTAAAGTYKINLTAAALAALTNANPNYTITQSAGTLTIQQATGTVTINPGNKTYDGQAISDVPTVSVAVNAGTTTSLTPTQVTLTTGDYTITGTDTALTNAGTYTIKLTTAGITKIENDNPNMAFTGLADLTGTYTINPAAKTVSLTNAGKTYDGTIAAVPTINTPVAVTLTTADYTTTSISGTSDFKGAGEYTVTLTKTGIDKITAANSNYTLNDLSKLTATYTIAKAPATITVTGGSFIYDGQLHLPTATVSKLVGDEGLSYDLTTGLTDVGEEDVTATYDVDGSVNRNYDISVNTAKLTITQAVVNSSAIRIEDGNKTYDGDPITAYSHVYITVNGVETVLNWSTDITSTDFVYTPITGSKDLTGVGTYAITLSPAGISKMQTVNGNYDLSNLATAPAGTYTIAPATAAIQINATGKTYDGTAIAAPTVSITGIKDGKITAPADITLTADDYTTVKQPVADNLVDAGAYQIQLTEAGVAAIQKAFANFDLGDITTDTADYKISQAPATITVTGGKFAYDGQVHNPTVSFDGVVDGETLHYDLSTGLTYPGSKTVTATYDPTDSVNRNYSITVTTANLTVGTGYESITQGIKYQGAGDQTPSSPAQRTLTYQITSNPDTGDVLYTLRNATVTEVPMIAGYTATINGKALSTNADGTAYLPLSIVDGVPSTSLNAVPTVADLTVIYTANEEPVLVKATGNKADTNFTYTINGGADKLSGTYGTALTGIHFGDTVTITPDDQAGYTATADTTAITVGTDEAANTANVAYTANQQQISVNFVETNTGMVIGTGTLNGVTDGTYTIADPATNIDLDFVAGMTASGDLSTDVINHITLFTLDSAKLPTLSGTFAASDGVPIITIYYTMQAYTLNTDYYVANADGSYTDIGPGTVSYDPATDKITYVAPKGSVTPPVDSMIKVIAADGSVSYLPLGNSSGVMTTDELGPSYLKVSDDNTATASLGGSTTFNPYFIVTQVVVSAKGNTATNNTFTYTVNGGEKLTGTYGDALPDLAADDVVVITRNDQAGYAYKQSSKTITVTSDATQTASNAETVTYSKVSIKDAESTFGDTPTYQLDVDTTDGLKTVTLTADDVDVLNGTYTTGDDGKSYLNAGSYDVQLNAAGLEALRTANPDFTFTDVTGTLVVRPKQITVTASNDTKVYGTKDPTLTSNYDHSQLVGSNDQLHYAVGREAGENVGSYFETVTVGDNANYAIIPVAGRFTITPASTTGNEDASVTTNSEKITYGDTTPAFSLTVGKDLTTTGAGLTNADFDIINPKYTNDGKYLAAGTYAVKLNQSGIDKLAGVNPNYTIDSFTDGTITVAQKQIKVTADSQNKVYGTKDSTLTADYDKSQLVGTDTGLDYGVGREAGENVGSYFETVTVGDNANYAIIPVAGRFTITPAATTPGDTATEVSTNNQGITYGDATPSFTVKGGTDVKIPADLTNKDFSFVVKNADGTTSAYTGAVDADGVPTDKGTYVVNLNSCGLFFDTV</sequence>
<dbReference type="Pfam" id="PF17883">
    <property type="entry name" value="MBG"/>
    <property type="match status" value="7"/>
</dbReference>
<dbReference type="GeneID" id="42980776"/>
<name>A0A192GZK4_9LACO</name>
<accession>A0A192GZK4</accession>
<evidence type="ECO:0000259" key="2">
    <source>
        <dbReference type="Pfam" id="PF18676"/>
    </source>
</evidence>
<dbReference type="STRING" id="375175.AYR53_00805"/>
<feature type="domain" description="MBG" evidence="1">
    <location>
        <begin position="1247"/>
        <end position="1332"/>
    </location>
</feature>
<organism evidence="3 4">
    <name type="scientific">Loigolactobacillus backii</name>
    <dbReference type="NCBI Taxonomy" id="375175"/>
    <lineage>
        <taxon>Bacteria</taxon>
        <taxon>Bacillati</taxon>
        <taxon>Bacillota</taxon>
        <taxon>Bacilli</taxon>
        <taxon>Lactobacillales</taxon>
        <taxon>Lactobacillaceae</taxon>
        <taxon>Loigolactobacillus</taxon>
    </lineage>
</organism>
<feature type="domain" description="MBG" evidence="2">
    <location>
        <begin position="1336"/>
        <end position="1407"/>
    </location>
</feature>
<dbReference type="Proteomes" id="UP000078582">
    <property type="component" value="Chromosome"/>
</dbReference>
<evidence type="ECO:0000259" key="1">
    <source>
        <dbReference type="Pfam" id="PF17883"/>
    </source>
</evidence>
<feature type="domain" description="MBG" evidence="1">
    <location>
        <begin position="11"/>
        <end position="52"/>
    </location>
</feature>
<dbReference type="InterPro" id="IPR041286">
    <property type="entry name" value="MBG_2"/>
</dbReference>
<dbReference type="Gene3D" id="3.10.430.110">
    <property type="match status" value="7"/>
</dbReference>
<dbReference type="OrthoDB" id="1771364at2"/>
<gene>
    <name evidence="3" type="ORF">AYR53_00805</name>
</gene>
<proteinExistence type="predicted"/>
<feature type="domain" description="MBG" evidence="2">
    <location>
        <begin position="1160"/>
        <end position="1231"/>
    </location>
</feature>
<dbReference type="Pfam" id="PF18676">
    <property type="entry name" value="MBG_2"/>
    <property type="match status" value="2"/>
</dbReference>
<keyword evidence="4" id="KW-1185">Reference proteome</keyword>
<reference evidence="3 4" key="1">
    <citation type="submission" date="2016-03" db="EMBL/GenBank/DDBJ databases">
        <title>Pediococcus and Lactobacillus from brewery environment - whole genome sequencing and assembly.</title>
        <authorList>
            <person name="Behr J."/>
            <person name="Geissler A.J."/>
            <person name="Vogel R.F."/>
        </authorList>
    </citation>
    <scope>NUCLEOTIDE SEQUENCE [LARGE SCALE GENOMIC DNA]</scope>
    <source>
        <strain evidence="3 4">TMW 1.1989</strain>
    </source>
</reference>
<feature type="domain" description="MBG" evidence="1">
    <location>
        <begin position="55"/>
        <end position="151"/>
    </location>
</feature>
<evidence type="ECO:0000313" key="3">
    <source>
        <dbReference type="EMBL" id="ANK61422.1"/>
    </source>
</evidence>
<feature type="domain" description="MBG" evidence="1">
    <location>
        <begin position="153"/>
        <end position="240"/>
    </location>
</feature>
<dbReference type="RefSeq" id="WP_068279895.1">
    <property type="nucleotide sequence ID" value="NZ_CP014873.1"/>
</dbReference>
<feature type="domain" description="MBG" evidence="1">
    <location>
        <begin position="324"/>
        <end position="420"/>
    </location>
</feature>
<dbReference type="InterPro" id="IPR041277">
    <property type="entry name" value="MBG_Lactobacillales"/>
</dbReference>